<dbReference type="Proteomes" id="UP001162156">
    <property type="component" value="Unassembled WGS sequence"/>
</dbReference>
<protein>
    <submittedName>
        <fullName evidence="1">Uncharacterized protein</fullName>
    </submittedName>
</protein>
<comment type="caution">
    <text evidence="1">The sequence shown here is derived from an EMBL/GenBank/DDBJ whole genome shotgun (WGS) entry which is preliminary data.</text>
</comment>
<dbReference type="EMBL" id="JANEYF010001161">
    <property type="protein sequence ID" value="KAJ8965789.1"/>
    <property type="molecule type" value="Genomic_DNA"/>
</dbReference>
<gene>
    <name evidence="1" type="ORF">NQ314_003905</name>
</gene>
<keyword evidence="2" id="KW-1185">Reference proteome</keyword>
<accession>A0AAV8ZKQ5</accession>
<name>A0AAV8ZKQ5_9CUCU</name>
<evidence type="ECO:0000313" key="1">
    <source>
        <dbReference type="EMBL" id="KAJ8965789.1"/>
    </source>
</evidence>
<proteinExistence type="predicted"/>
<organism evidence="1 2">
    <name type="scientific">Rhamnusium bicolor</name>
    <dbReference type="NCBI Taxonomy" id="1586634"/>
    <lineage>
        <taxon>Eukaryota</taxon>
        <taxon>Metazoa</taxon>
        <taxon>Ecdysozoa</taxon>
        <taxon>Arthropoda</taxon>
        <taxon>Hexapoda</taxon>
        <taxon>Insecta</taxon>
        <taxon>Pterygota</taxon>
        <taxon>Neoptera</taxon>
        <taxon>Endopterygota</taxon>
        <taxon>Coleoptera</taxon>
        <taxon>Polyphaga</taxon>
        <taxon>Cucujiformia</taxon>
        <taxon>Chrysomeloidea</taxon>
        <taxon>Cerambycidae</taxon>
        <taxon>Lepturinae</taxon>
        <taxon>Rhagiini</taxon>
        <taxon>Rhamnusium</taxon>
    </lineage>
</organism>
<dbReference type="AlphaFoldDB" id="A0AAV8ZKQ5"/>
<reference evidence="1" key="1">
    <citation type="journal article" date="2023" name="Insect Mol. Biol.">
        <title>Genome sequencing provides insights into the evolution of gene families encoding plant cell wall-degrading enzymes in longhorned beetles.</title>
        <authorList>
            <person name="Shin N.R."/>
            <person name="Okamura Y."/>
            <person name="Kirsch R."/>
            <person name="Pauchet Y."/>
        </authorList>
    </citation>
    <scope>NUCLEOTIDE SEQUENCE</scope>
    <source>
        <strain evidence="1">RBIC_L_NR</strain>
    </source>
</reference>
<sequence length="96" mass="10703">MKKSRKPATEKPVTVDYSALAMRRLLAGESPEQSLFEVGSTVESLTVQQIPPMVHKYPSRSILKAEPMLTDVIADLDSPSLSDTQVFESYSLKIYE</sequence>
<evidence type="ECO:0000313" key="2">
    <source>
        <dbReference type="Proteomes" id="UP001162156"/>
    </source>
</evidence>